<dbReference type="SUPFAM" id="SSF53056">
    <property type="entry name" value="beta-carbonic anhydrase, cab"/>
    <property type="match status" value="1"/>
</dbReference>
<dbReference type="eggNOG" id="COG0659">
    <property type="taxonomic scope" value="Bacteria"/>
</dbReference>
<feature type="transmembrane region" description="Helical" evidence="7">
    <location>
        <begin position="360"/>
        <end position="389"/>
    </location>
</feature>
<evidence type="ECO:0000313" key="10">
    <source>
        <dbReference type="Proteomes" id="UP000006860"/>
    </source>
</evidence>
<keyword evidence="3 7" id="KW-0812">Transmembrane</keyword>
<dbReference type="InterPro" id="IPR011547">
    <property type="entry name" value="SLC26A/SulP_dom"/>
</dbReference>
<evidence type="ECO:0000256" key="3">
    <source>
        <dbReference type="ARBA" id="ARBA00022692"/>
    </source>
</evidence>
<dbReference type="CDD" id="cd03378">
    <property type="entry name" value="beta_CA_cladeC"/>
    <property type="match status" value="1"/>
</dbReference>
<dbReference type="Pfam" id="PF00484">
    <property type="entry name" value="Pro_CA"/>
    <property type="match status" value="1"/>
</dbReference>
<feature type="transmembrane region" description="Helical" evidence="7">
    <location>
        <begin position="278"/>
        <end position="296"/>
    </location>
</feature>
<name>F0SGE7_RUBBR</name>
<dbReference type="Gene3D" id="3.40.1050.10">
    <property type="entry name" value="Carbonic anhydrase"/>
    <property type="match status" value="1"/>
</dbReference>
<feature type="binding site" evidence="6">
    <location>
        <position position="601"/>
    </location>
    <ligand>
        <name>Zn(2+)</name>
        <dbReference type="ChEBI" id="CHEBI:29105"/>
    </ligand>
</feature>
<dbReference type="SMART" id="SM00947">
    <property type="entry name" value="Pro_CA"/>
    <property type="match status" value="1"/>
</dbReference>
<dbReference type="Proteomes" id="UP000006860">
    <property type="component" value="Chromosome"/>
</dbReference>
<dbReference type="GO" id="GO:0016020">
    <property type="term" value="C:membrane"/>
    <property type="evidence" value="ECO:0007669"/>
    <property type="project" value="UniProtKB-SubCell"/>
</dbReference>
<evidence type="ECO:0000259" key="8">
    <source>
        <dbReference type="Pfam" id="PF00916"/>
    </source>
</evidence>
<dbReference type="GO" id="GO:0004089">
    <property type="term" value="F:carbonate dehydratase activity"/>
    <property type="evidence" value="ECO:0007669"/>
    <property type="project" value="InterPro"/>
</dbReference>
<feature type="transmembrane region" description="Helical" evidence="7">
    <location>
        <begin position="317"/>
        <end position="340"/>
    </location>
</feature>
<feature type="transmembrane region" description="Helical" evidence="7">
    <location>
        <begin position="60"/>
        <end position="77"/>
    </location>
</feature>
<reference evidence="10" key="1">
    <citation type="submission" date="2011-02" db="EMBL/GenBank/DDBJ databases">
        <title>The complete genome of Planctomyces brasiliensis DSM 5305.</title>
        <authorList>
            <person name="Lucas S."/>
            <person name="Copeland A."/>
            <person name="Lapidus A."/>
            <person name="Bruce D."/>
            <person name="Goodwin L."/>
            <person name="Pitluck S."/>
            <person name="Kyrpides N."/>
            <person name="Mavromatis K."/>
            <person name="Pagani I."/>
            <person name="Ivanova N."/>
            <person name="Ovchinnikova G."/>
            <person name="Lu M."/>
            <person name="Detter J.C."/>
            <person name="Han C."/>
            <person name="Land M."/>
            <person name="Hauser L."/>
            <person name="Markowitz V."/>
            <person name="Cheng J.-F."/>
            <person name="Hugenholtz P."/>
            <person name="Woyke T."/>
            <person name="Wu D."/>
            <person name="Tindall B."/>
            <person name="Pomrenke H.G."/>
            <person name="Brambilla E."/>
            <person name="Klenk H.-P."/>
            <person name="Eisen J.A."/>
        </authorList>
    </citation>
    <scope>NUCLEOTIDE SEQUENCE [LARGE SCALE GENOMIC DNA]</scope>
    <source>
        <strain evidence="10">ATCC 49424 / DSM 5305 / JCM 21570 / NBRC 103401 / IFAM 1448</strain>
    </source>
</reference>
<dbReference type="GO" id="GO:0008270">
    <property type="term" value="F:zinc ion binding"/>
    <property type="evidence" value="ECO:0007669"/>
    <property type="project" value="InterPro"/>
</dbReference>
<dbReference type="EMBL" id="CP002546">
    <property type="protein sequence ID" value="ADY60546.1"/>
    <property type="molecule type" value="Genomic_DNA"/>
</dbReference>
<comment type="subcellular location">
    <subcellularLocation>
        <location evidence="1">Membrane</location>
        <topology evidence="1">Multi-pass membrane protein</topology>
    </subcellularLocation>
</comment>
<feature type="transmembrane region" description="Helical" evidence="7">
    <location>
        <begin position="35"/>
        <end position="54"/>
    </location>
</feature>
<dbReference type="InterPro" id="IPR036874">
    <property type="entry name" value="Carbonic_anhydrase_sf"/>
</dbReference>
<feature type="transmembrane region" description="Helical" evidence="7">
    <location>
        <begin position="190"/>
        <end position="207"/>
    </location>
</feature>
<dbReference type="HOGENOM" id="CLU_003182_11_1_0"/>
<protein>
    <submittedName>
        <fullName evidence="9">Carbonic anhydrase</fullName>
    </submittedName>
</protein>
<feature type="domain" description="SLC26A/SulP transporter" evidence="8">
    <location>
        <begin position="32"/>
        <end position="416"/>
    </location>
</feature>
<dbReference type="PANTHER" id="PTHR11814">
    <property type="entry name" value="SULFATE TRANSPORTER"/>
    <property type="match status" value="1"/>
</dbReference>
<feature type="binding site" evidence="6">
    <location>
        <position position="652"/>
    </location>
    <ligand>
        <name>Zn(2+)</name>
        <dbReference type="ChEBI" id="CHEBI:29105"/>
    </ligand>
</feature>
<dbReference type="STRING" id="756272.Plabr_2947"/>
<evidence type="ECO:0000256" key="1">
    <source>
        <dbReference type="ARBA" id="ARBA00004141"/>
    </source>
</evidence>
<feature type="binding site" evidence="6">
    <location>
        <position position="599"/>
    </location>
    <ligand>
        <name>Zn(2+)</name>
        <dbReference type="ChEBI" id="CHEBI:29105"/>
    </ligand>
</feature>
<accession>F0SGE7</accession>
<gene>
    <name evidence="9" type="ordered locus">Plabr_2947</name>
</gene>
<keyword evidence="6" id="KW-0862">Zinc</keyword>
<dbReference type="Pfam" id="PF00916">
    <property type="entry name" value="Sulfate_transp"/>
    <property type="match status" value="1"/>
</dbReference>
<comment type="similarity">
    <text evidence="2">Belongs to the beta-class carbonic anhydrase family.</text>
</comment>
<comment type="cofactor">
    <cofactor evidence="6">
        <name>Zn(2+)</name>
        <dbReference type="ChEBI" id="CHEBI:29105"/>
    </cofactor>
    <text evidence="6">Binds 1 zinc ion per subunit.</text>
</comment>
<keyword evidence="4 7" id="KW-1133">Transmembrane helix</keyword>
<evidence type="ECO:0000256" key="5">
    <source>
        <dbReference type="ARBA" id="ARBA00023136"/>
    </source>
</evidence>
<dbReference type="GO" id="GO:0055085">
    <property type="term" value="P:transmembrane transport"/>
    <property type="evidence" value="ECO:0007669"/>
    <property type="project" value="InterPro"/>
</dbReference>
<proteinExistence type="inferred from homology"/>
<dbReference type="InterPro" id="IPR001765">
    <property type="entry name" value="Carbonic_anhydrase"/>
</dbReference>
<evidence type="ECO:0000256" key="4">
    <source>
        <dbReference type="ARBA" id="ARBA00022989"/>
    </source>
</evidence>
<organism evidence="9 10">
    <name type="scientific">Rubinisphaera brasiliensis (strain ATCC 49424 / DSM 5305 / JCM 21570 / IAM 15109 / NBRC 103401 / IFAM 1448)</name>
    <name type="common">Planctomyces brasiliensis</name>
    <dbReference type="NCBI Taxonomy" id="756272"/>
    <lineage>
        <taxon>Bacteria</taxon>
        <taxon>Pseudomonadati</taxon>
        <taxon>Planctomycetota</taxon>
        <taxon>Planctomycetia</taxon>
        <taxon>Planctomycetales</taxon>
        <taxon>Planctomycetaceae</taxon>
        <taxon>Rubinisphaera</taxon>
    </lineage>
</organism>
<keyword evidence="10" id="KW-1185">Reference proteome</keyword>
<sequence>MYDVGSPFLLHSELESWLRMSPNPKLSAMTVTQDLRSGLVVFLVAIPLCLGIALASDAPLISGVLAGIIGGVVVGSISRSQTSVSGPAAGLTAIVAAQIAALGSFEAFLLAVVIAGVLQVLLGIIRAGFIAAFFPSSVIKGLLAAIGVILILKQIPHLFGHDTDPEGEMSFRQPDQENTFTELQAMINDIDFGASLIGLTSIAILAIWDRVRFLKKSPIPAPLVVVLVGMGMNYLFREMGTGLSLAASHLVQVPVAETAAGFTRFLVMPDFSQWSNPLIYKAAITIALVASLETLLNLEAVDRIDPQQRHSPPSRELFAQGVGNITAGLIGGLPITSVIIRGSVNVNSGCQTRLSTIFHGLLLVTSVIFFPQILNLIPLSSLAGILLVTGFKLASPQLVSQMWKDGRTQFVPFIITVIAIVFTDLLIGILIGLAISISFILYSNFRTPLRRMMEKHIDEDVLHVELPNQVSFFKRAAIQKTLDEVPRGGHVLIDAQNSVFIDPDVLDLIRTYSEETAPARGVEVSLKGFRERYNLTDRIQFVDYSTRESLERATPQQILEMLKEGHKRFFTGERLNRDLARQVGGTASSQHPSAVILSCIDSRAPAELIFDLGVGDIFSVRIAGNIAPDRVMGSIEYACAVVGSKLIVVMGHTRCGAVTTAVQMLGSKETIADSTGCQHIDSILADIHEALSPEEYRDLDRMSDKEKDELLSKAAIANVEQTIQNIMNRSQKLAQLVDEGQIAIVGALYDVSTGDLQFLHEQESLATANESGQKNRSQV</sequence>
<feature type="transmembrane region" description="Helical" evidence="7">
    <location>
        <begin position="219"/>
        <end position="236"/>
    </location>
</feature>
<dbReference type="eggNOG" id="COG0288">
    <property type="taxonomic scope" value="Bacteria"/>
</dbReference>
<evidence type="ECO:0000256" key="2">
    <source>
        <dbReference type="ARBA" id="ARBA00006217"/>
    </source>
</evidence>
<dbReference type="InterPro" id="IPR001902">
    <property type="entry name" value="SLC26A/SulP_fam"/>
</dbReference>
<evidence type="ECO:0000256" key="6">
    <source>
        <dbReference type="PIRSR" id="PIRSR601765-1"/>
    </source>
</evidence>
<feature type="transmembrane region" description="Helical" evidence="7">
    <location>
        <begin position="410"/>
        <end position="442"/>
    </location>
</feature>
<dbReference type="KEGG" id="pbs:Plabr_2947"/>
<feature type="binding site" evidence="6">
    <location>
        <position position="655"/>
    </location>
    <ligand>
        <name>Zn(2+)</name>
        <dbReference type="ChEBI" id="CHEBI:29105"/>
    </ligand>
</feature>
<dbReference type="AlphaFoldDB" id="F0SGE7"/>
<evidence type="ECO:0000256" key="7">
    <source>
        <dbReference type="SAM" id="Phobius"/>
    </source>
</evidence>
<keyword evidence="5 7" id="KW-0472">Membrane</keyword>
<evidence type="ECO:0000313" key="9">
    <source>
        <dbReference type="EMBL" id="ADY60546.1"/>
    </source>
</evidence>
<keyword evidence="6" id="KW-0479">Metal-binding</keyword>